<evidence type="ECO:0008006" key="3">
    <source>
        <dbReference type="Google" id="ProtNLM"/>
    </source>
</evidence>
<keyword evidence="1" id="KW-0175">Coiled coil</keyword>
<name>A0A8K1M4N5_9VIRU</name>
<dbReference type="Gene3D" id="1.10.287.1490">
    <property type="match status" value="1"/>
</dbReference>
<evidence type="ECO:0000313" key="2">
    <source>
        <dbReference type="EMBL" id="UBJ26082.1"/>
    </source>
</evidence>
<dbReference type="EMBL" id="MZ556244">
    <property type="protein sequence ID" value="UBJ26082.1"/>
    <property type="molecule type" value="Genomic_RNA"/>
</dbReference>
<protein>
    <recommendedName>
        <fullName evidence="3">Capsid protein</fullName>
    </recommendedName>
</protein>
<reference evidence="2" key="1">
    <citation type="submission" date="2021-07" db="EMBL/GenBank/DDBJ databases">
        <title>Communication and adaptive evolution of viruses within giant pandas and their associated organisms in a local ecological environment.</title>
        <authorList>
            <person name="Zhao M."/>
            <person name="Liu S."/>
            <person name="Zhang W."/>
        </authorList>
    </citation>
    <scope>NUCLEOTIDE SEQUENCE</scope>
    <source>
        <strain evidence="2">Rpf279unRi02-12</strain>
    </source>
</reference>
<feature type="coiled-coil region" evidence="1">
    <location>
        <begin position="72"/>
        <end position="141"/>
    </location>
</feature>
<sequence>MDLLAEVWERDTTLVDVLDDSGIGEIPSIQSKINAIQEEQSQQKDQLDSLGHTVDNNQKSNEARILDLYTNVNSNTRDLQRLEQEVKDLTLSIGKIQLQMHELELKVSSNSQIIDDMTYDLEVVKGNVLTLAQDMNKLNNELLSIKPDVSELKSQNVFTYPFSVYANIFLQDICAVYEGSKVTIVDIGGSSIEYQTTTIGSGMGRKVSSPVKYVKRYELVPSVVFNKKVYQYISFVGINRTTSQPAFSDDPIVTWGYQVIKLSNNVNLDAMSIMLIKEAYVPVNFSKTK</sequence>
<organism evidence="2">
    <name type="scientific">Riboviria sp</name>
    <dbReference type="NCBI Taxonomy" id="2585031"/>
    <lineage>
        <taxon>Viruses</taxon>
        <taxon>Riboviria</taxon>
    </lineage>
</organism>
<proteinExistence type="predicted"/>
<accession>A0A8K1M4N5</accession>
<evidence type="ECO:0000256" key="1">
    <source>
        <dbReference type="SAM" id="Coils"/>
    </source>
</evidence>